<comment type="caution">
    <text evidence="8">The sequence shown here is derived from an EMBL/GenBank/DDBJ whole genome shotgun (WGS) entry which is preliminary data.</text>
</comment>
<dbReference type="Pfam" id="PF22022">
    <property type="entry name" value="Phage_int_M"/>
    <property type="match status" value="1"/>
</dbReference>
<dbReference type="AlphaFoldDB" id="A0A7Y0BPK0"/>
<evidence type="ECO:0000313" key="9">
    <source>
        <dbReference type="Proteomes" id="UP000583556"/>
    </source>
</evidence>
<dbReference type="InterPro" id="IPR013762">
    <property type="entry name" value="Integrase-like_cat_sf"/>
</dbReference>
<dbReference type="Gene3D" id="1.10.443.10">
    <property type="entry name" value="Intergrase catalytic core"/>
    <property type="match status" value="1"/>
</dbReference>
<evidence type="ECO:0000256" key="4">
    <source>
        <dbReference type="ARBA" id="ARBA00023172"/>
    </source>
</evidence>
<dbReference type="InterPro" id="IPR050808">
    <property type="entry name" value="Phage_Integrase"/>
</dbReference>
<protein>
    <submittedName>
        <fullName evidence="8">Site-specific integrase</fullName>
    </submittedName>
</protein>
<feature type="domain" description="Tyr recombinase" evidence="6">
    <location>
        <begin position="160"/>
        <end position="334"/>
    </location>
</feature>
<dbReference type="InterPro" id="IPR010998">
    <property type="entry name" value="Integrase_recombinase_N"/>
</dbReference>
<evidence type="ECO:0000256" key="5">
    <source>
        <dbReference type="PROSITE-ProRule" id="PRU01248"/>
    </source>
</evidence>
<gene>
    <name evidence="8" type="ORF">HHL27_10095</name>
</gene>
<dbReference type="InterPro" id="IPR044068">
    <property type="entry name" value="CB"/>
</dbReference>
<evidence type="ECO:0000256" key="1">
    <source>
        <dbReference type="ARBA" id="ARBA00008857"/>
    </source>
</evidence>
<dbReference type="PANTHER" id="PTHR30629">
    <property type="entry name" value="PROPHAGE INTEGRASE"/>
    <property type="match status" value="1"/>
</dbReference>
<evidence type="ECO:0000256" key="3">
    <source>
        <dbReference type="ARBA" id="ARBA00023125"/>
    </source>
</evidence>
<keyword evidence="9" id="KW-1185">Reference proteome</keyword>
<evidence type="ECO:0000313" key="8">
    <source>
        <dbReference type="EMBL" id="NML94015.1"/>
    </source>
</evidence>
<organism evidence="8 9">
    <name type="scientific">Novosphingobium olei</name>
    <dbReference type="NCBI Taxonomy" id="2728851"/>
    <lineage>
        <taxon>Bacteria</taxon>
        <taxon>Pseudomonadati</taxon>
        <taxon>Pseudomonadota</taxon>
        <taxon>Alphaproteobacteria</taxon>
        <taxon>Sphingomonadales</taxon>
        <taxon>Sphingomonadaceae</taxon>
        <taxon>Novosphingobium</taxon>
    </lineage>
</organism>
<keyword evidence="2" id="KW-0229">DNA integration</keyword>
<evidence type="ECO:0000259" key="6">
    <source>
        <dbReference type="PROSITE" id="PS51898"/>
    </source>
</evidence>
<dbReference type="CDD" id="cd00801">
    <property type="entry name" value="INT_P4_C"/>
    <property type="match status" value="1"/>
</dbReference>
<dbReference type="PROSITE" id="PS51898">
    <property type="entry name" value="TYR_RECOMBINASE"/>
    <property type="match status" value="1"/>
</dbReference>
<name>A0A7Y0BPK0_9SPHN</name>
<sequence length="343" mass="38652">MLADAEPLRDLGYRISAFGDLGHRITLELITEIGLPHHRLLSSKLGSKASRNLGATQAARCVFDEHKATWRNGKHQVQWLKSLETYAFPLIGNLSVSDIDGPLIRDVLLKIWLSKPETARRVRQRIGAVLDWAYAEGHRSSEAPMRSLSRGLPKQPRKGRHFAAMPYAEVPNFLAKLRRRSTVSRLALEFLILTACRSGEVRGAEWSEFDFSKKLWSIPAERMKAGAMHQVPLSAEALDVLKRVKSYKVETCDLVFPGQKSRKPMSDMTLLAILRKMDLDFTVHGFCSAFRDWAAENASYPGEVAEAALAHTVSNKVEAAYRRTKFLGKRRGLMSEWAQHCLD</sequence>
<dbReference type="GO" id="GO:0003677">
    <property type="term" value="F:DNA binding"/>
    <property type="evidence" value="ECO:0007669"/>
    <property type="project" value="UniProtKB-UniRule"/>
</dbReference>
<proteinExistence type="inferred from homology"/>
<dbReference type="GO" id="GO:0006310">
    <property type="term" value="P:DNA recombination"/>
    <property type="evidence" value="ECO:0007669"/>
    <property type="project" value="UniProtKB-KW"/>
</dbReference>
<comment type="similarity">
    <text evidence="1">Belongs to the 'phage' integrase family.</text>
</comment>
<accession>A0A7Y0BPK0</accession>
<dbReference type="Proteomes" id="UP000583556">
    <property type="component" value="Unassembled WGS sequence"/>
</dbReference>
<dbReference type="EMBL" id="JABBGM010000003">
    <property type="protein sequence ID" value="NML94015.1"/>
    <property type="molecule type" value="Genomic_DNA"/>
</dbReference>
<dbReference type="Gene3D" id="1.10.150.130">
    <property type="match status" value="1"/>
</dbReference>
<dbReference type="InterPro" id="IPR011010">
    <property type="entry name" value="DNA_brk_join_enz"/>
</dbReference>
<dbReference type="PANTHER" id="PTHR30629:SF2">
    <property type="entry name" value="PROPHAGE INTEGRASE INTS-RELATED"/>
    <property type="match status" value="1"/>
</dbReference>
<dbReference type="InterPro" id="IPR053876">
    <property type="entry name" value="Phage_int_M"/>
</dbReference>
<dbReference type="Pfam" id="PF00589">
    <property type="entry name" value="Phage_integrase"/>
    <property type="match status" value="1"/>
</dbReference>
<dbReference type="SUPFAM" id="SSF56349">
    <property type="entry name" value="DNA breaking-rejoining enzymes"/>
    <property type="match status" value="1"/>
</dbReference>
<keyword evidence="4" id="KW-0233">DNA recombination</keyword>
<evidence type="ECO:0000256" key="2">
    <source>
        <dbReference type="ARBA" id="ARBA00022908"/>
    </source>
</evidence>
<reference evidence="8 9" key="1">
    <citation type="submission" date="2020-04" db="EMBL/GenBank/DDBJ databases">
        <title>Novosphingobium sp. TW-4 isolated from soil.</title>
        <authorList>
            <person name="Dahal R.H."/>
            <person name="Chaudhary D.K."/>
        </authorList>
    </citation>
    <scope>NUCLEOTIDE SEQUENCE [LARGE SCALE GENOMIC DNA]</scope>
    <source>
        <strain evidence="8 9">TW-4</strain>
    </source>
</reference>
<keyword evidence="3 5" id="KW-0238">DNA-binding</keyword>
<feature type="domain" description="Core-binding (CB)" evidence="7">
    <location>
        <begin position="61"/>
        <end position="134"/>
    </location>
</feature>
<dbReference type="RefSeq" id="WP_169493262.1">
    <property type="nucleotide sequence ID" value="NZ_JABBGM010000003.1"/>
</dbReference>
<dbReference type="GO" id="GO:0015074">
    <property type="term" value="P:DNA integration"/>
    <property type="evidence" value="ECO:0007669"/>
    <property type="project" value="UniProtKB-KW"/>
</dbReference>
<evidence type="ECO:0000259" key="7">
    <source>
        <dbReference type="PROSITE" id="PS51900"/>
    </source>
</evidence>
<dbReference type="PROSITE" id="PS51900">
    <property type="entry name" value="CB"/>
    <property type="match status" value="1"/>
</dbReference>
<dbReference type="InterPro" id="IPR002104">
    <property type="entry name" value="Integrase_catalytic"/>
</dbReference>